<accession>A0ABP3AZX5</accession>
<protein>
    <submittedName>
        <fullName evidence="2">Uncharacterized protein</fullName>
    </submittedName>
</protein>
<feature type="transmembrane region" description="Helical" evidence="1">
    <location>
        <begin position="83"/>
        <end position="101"/>
    </location>
</feature>
<keyword evidence="1" id="KW-0812">Transmembrane</keyword>
<feature type="transmembrane region" description="Helical" evidence="1">
    <location>
        <begin position="33"/>
        <end position="50"/>
    </location>
</feature>
<feature type="transmembrane region" description="Helical" evidence="1">
    <location>
        <begin position="232"/>
        <end position="252"/>
    </location>
</feature>
<keyword evidence="1" id="KW-1133">Transmembrane helix</keyword>
<comment type="caution">
    <text evidence="2">The sequence shown here is derived from an EMBL/GenBank/DDBJ whole genome shotgun (WGS) entry which is preliminary data.</text>
</comment>
<feature type="transmembrane region" description="Helical" evidence="1">
    <location>
        <begin position="59"/>
        <end position="77"/>
    </location>
</feature>
<feature type="transmembrane region" description="Helical" evidence="1">
    <location>
        <begin position="7"/>
        <end position="27"/>
    </location>
</feature>
<dbReference type="RefSeq" id="WP_036096575.1">
    <property type="nucleotide sequence ID" value="NZ_AODF01000007.1"/>
</dbReference>
<feature type="transmembrane region" description="Helical" evidence="1">
    <location>
        <begin position="207"/>
        <end position="226"/>
    </location>
</feature>
<keyword evidence="1" id="KW-0472">Membrane</keyword>
<organism evidence="2 3">
    <name type="scientific">Listeria floridensis FSL S10-1187</name>
    <dbReference type="NCBI Taxonomy" id="1265817"/>
    <lineage>
        <taxon>Bacteria</taxon>
        <taxon>Bacillati</taxon>
        <taxon>Bacillota</taxon>
        <taxon>Bacilli</taxon>
        <taxon>Bacillales</taxon>
        <taxon>Listeriaceae</taxon>
        <taxon>Listeria</taxon>
    </lineage>
</organism>
<evidence type="ECO:0000313" key="2">
    <source>
        <dbReference type="EMBL" id="EUJ33195.1"/>
    </source>
</evidence>
<dbReference type="Proteomes" id="UP000019249">
    <property type="component" value="Unassembled WGS sequence"/>
</dbReference>
<keyword evidence="3" id="KW-1185">Reference proteome</keyword>
<feature type="transmembrane region" description="Helical" evidence="1">
    <location>
        <begin position="108"/>
        <end position="129"/>
    </location>
</feature>
<reference evidence="2 3" key="1">
    <citation type="journal article" date="2014" name="Int. J. Syst. Evol. Microbiol.">
        <title>Listeria floridensis sp. nov., Listeria aquatica sp. nov., Listeria cornellensis sp. nov., Listeria riparia sp. nov. and Listeria grandensis sp. nov., from agricultural and natural environments.</title>
        <authorList>
            <person name="den Bakker H.C."/>
            <person name="Warchocki S."/>
            <person name="Wright E.M."/>
            <person name="Allred A.F."/>
            <person name="Ahlstrom C."/>
            <person name="Manuel C.S."/>
            <person name="Stasiewicz M.J."/>
            <person name="Burrell A."/>
            <person name="Roof S."/>
            <person name="Strawn L."/>
            <person name="Fortes E.D."/>
            <person name="Nightingale K.K."/>
            <person name="Kephart D."/>
            <person name="Wiedmann M."/>
        </authorList>
    </citation>
    <scope>NUCLEOTIDE SEQUENCE [LARGE SCALE GENOMIC DNA]</scope>
    <source>
        <strain evidence="2 3">FSL S10-1187</strain>
    </source>
</reference>
<gene>
    <name evidence="2" type="ORF">MFLO_04650</name>
</gene>
<evidence type="ECO:0000256" key="1">
    <source>
        <dbReference type="SAM" id="Phobius"/>
    </source>
</evidence>
<evidence type="ECO:0000313" key="3">
    <source>
        <dbReference type="Proteomes" id="UP000019249"/>
    </source>
</evidence>
<feature type="transmembrane region" description="Helical" evidence="1">
    <location>
        <begin position="183"/>
        <end position="200"/>
    </location>
</feature>
<feature type="transmembrane region" description="Helical" evidence="1">
    <location>
        <begin position="158"/>
        <end position="177"/>
    </location>
</feature>
<dbReference type="EMBL" id="AODF01000007">
    <property type="protein sequence ID" value="EUJ33195.1"/>
    <property type="molecule type" value="Genomic_DNA"/>
</dbReference>
<proteinExistence type="predicted"/>
<sequence length="262" mass="30290">MDKSTRSFLFFSCALTIAFLIALNFLVFPGQNWSLYSSLLLLLPLVYFLIDGSRHYKTYSVIGSLVVFAVLSAANLIESPDYLWVLFAIPALAAWPLVIIMGKKAAKFSYAFSGAVLLILCYVVLNLIFEPRFPFSIFTTFTIMWWPLSVALAKFSRAFSLVGTAWMTLFFIIVNIITTPVIWWIYPVFALLFWPLSMFLARYPLSYAILSTLILSSFFIIVNLITSRDTIWAVYPIFGLLWWPLSIYFFVYRRKHVKRKYI</sequence>
<name>A0ABP3AZX5_9LIST</name>
<feature type="transmembrane region" description="Helical" evidence="1">
    <location>
        <begin position="135"/>
        <end position="153"/>
    </location>
</feature>